<evidence type="ECO:0000313" key="1">
    <source>
        <dbReference type="Proteomes" id="UP000235220"/>
    </source>
</evidence>
<evidence type="ECO:0000313" key="2">
    <source>
        <dbReference type="RefSeq" id="XP_018842689.1"/>
    </source>
</evidence>
<dbReference type="PANTHER" id="PTHR15204:SF0">
    <property type="entry name" value="LARGE PROLINE-RICH PROTEIN BAG6"/>
    <property type="match status" value="1"/>
</dbReference>
<dbReference type="Proteomes" id="UP000235220">
    <property type="component" value="Chromosome 16"/>
</dbReference>
<dbReference type="RefSeq" id="XP_018842689.1">
    <property type="nucleotide sequence ID" value="XM_018987144.2"/>
</dbReference>
<keyword evidence="1" id="KW-1185">Reference proteome</keyword>
<dbReference type="InterPro" id="IPR000626">
    <property type="entry name" value="Ubiquitin-like_dom"/>
</dbReference>
<dbReference type="SUPFAM" id="SSF54236">
    <property type="entry name" value="Ubiquitin-like"/>
    <property type="match status" value="1"/>
</dbReference>
<dbReference type="GeneID" id="109007472"/>
<dbReference type="AlphaFoldDB" id="A0A2I4GFK8"/>
<accession>A0A2I4GFK8</accession>
<dbReference type="FunFam" id="3.10.20.90:FF:000154">
    <property type="entry name" value="Large proline-rich protein BAG6"/>
    <property type="match status" value="1"/>
</dbReference>
<name>A0A2I4GFK8_JUGRE</name>
<dbReference type="PANTHER" id="PTHR15204">
    <property type="entry name" value="LARGE PROLINE-RICH PROTEIN BAG6"/>
    <property type="match status" value="1"/>
</dbReference>
<dbReference type="Gramene" id="Jr16_05690_p1">
    <property type="protein sequence ID" value="cds.Jr16_05690_p1"/>
    <property type="gene ID" value="Jr16_05690"/>
</dbReference>
<protein>
    <submittedName>
        <fullName evidence="2">Ubiquitin-like domain-containing protein CIP73</fullName>
    </submittedName>
</protein>
<organism evidence="1 2">
    <name type="scientific">Juglans regia</name>
    <name type="common">English walnut</name>
    <dbReference type="NCBI Taxonomy" id="51240"/>
    <lineage>
        <taxon>Eukaryota</taxon>
        <taxon>Viridiplantae</taxon>
        <taxon>Streptophyta</taxon>
        <taxon>Embryophyta</taxon>
        <taxon>Tracheophyta</taxon>
        <taxon>Spermatophyta</taxon>
        <taxon>Magnoliopsida</taxon>
        <taxon>eudicotyledons</taxon>
        <taxon>Gunneridae</taxon>
        <taxon>Pentapetalae</taxon>
        <taxon>rosids</taxon>
        <taxon>fabids</taxon>
        <taxon>Fagales</taxon>
        <taxon>Juglandaceae</taxon>
        <taxon>Juglans</taxon>
    </lineage>
</organism>
<reference evidence="2" key="1">
    <citation type="submission" date="2025-08" db="UniProtKB">
        <authorList>
            <consortium name="RefSeq"/>
        </authorList>
    </citation>
    <scope>IDENTIFICATION</scope>
    <source>
        <tissue evidence="2">Leaves</tissue>
    </source>
</reference>
<dbReference type="SMART" id="SM00213">
    <property type="entry name" value="UBQ"/>
    <property type="match status" value="1"/>
</dbReference>
<dbReference type="KEGG" id="jre:109007472"/>
<proteinExistence type="predicted"/>
<gene>
    <name evidence="2" type="primary">LOC109007472</name>
</gene>
<dbReference type="Pfam" id="PF00240">
    <property type="entry name" value="ubiquitin"/>
    <property type="match status" value="1"/>
</dbReference>
<sequence>MLGDVLGIDFVYMDGTCKMGDLVLYLKLLRKMGSNGADAIPRVDEAGGSELTMETKITTLDSQTYTPRVDKQVPVPALKKLIASITNVLLEQQCLIGRRRVLKDDELLSSDHVEDGYTLHLIVRHPSPSTIVGGFTKSYSN</sequence>
<dbReference type="PROSITE" id="PS50053">
    <property type="entry name" value="UBIQUITIN_2"/>
    <property type="match status" value="1"/>
</dbReference>
<dbReference type="OrthoDB" id="267397at2759"/>
<dbReference type="STRING" id="51240.A0A2I4GFK8"/>
<dbReference type="InterPro" id="IPR029071">
    <property type="entry name" value="Ubiquitin-like_domsf"/>
</dbReference>
<dbReference type="Gene3D" id="3.10.20.90">
    <property type="entry name" value="Phosphatidylinositol 3-kinase Catalytic Subunit, Chain A, domain 1"/>
    <property type="match status" value="1"/>
</dbReference>